<dbReference type="EMBL" id="BAAALY010000012">
    <property type="protein sequence ID" value="GAA1549744.1"/>
    <property type="molecule type" value="Genomic_DNA"/>
</dbReference>
<dbReference type="InterPro" id="IPR011009">
    <property type="entry name" value="Kinase-like_dom_sf"/>
</dbReference>
<accession>A0ABP4MT22</accession>
<comment type="caution">
    <text evidence="1">The sequence shown here is derived from an EMBL/GenBank/DDBJ whole genome shotgun (WGS) entry which is preliminary data.</text>
</comment>
<dbReference type="Pfam" id="PF10009">
    <property type="entry name" value="DUF2252"/>
    <property type="match status" value="1"/>
</dbReference>
<dbReference type="InterPro" id="IPR018721">
    <property type="entry name" value="DUF2252"/>
</dbReference>
<dbReference type="Proteomes" id="UP001501791">
    <property type="component" value="Unassembled WGS sequence"/>
</dbReference>
<dbReference type="RefSeq" id="WP_346036354.1">
    <property type="nucleotide sequence ID" value="NZ_BAAALY010000012.1"/>
</dbReference>
<reference evidence="2" key="1">
    <citation type="journal article" date="2019" name="Int. J. Syst. Evol. Microbiol.">
        <title>The Global Catalogue of Microorganisms (GCM) 10K type strain sequencing project: providing services to taxonomists for standard genome sequencing and annotation.</title>
        <authorList>
            <consortium name="The Broad Institute Genomics Platform"/>
            <consortium name="The Broad Institute Genome Sequencing Center for Infectious Disease"/>
            <person name="Wu L."/>
            <person name="Ma J."/>
        </authorList>
    </citation>
    <scope>NUCLEOTIDE SEQUENCE [LARGE SCALE GENOMIC DNA]</scope>
    <source>
        <strain evidence="2">JCM 13319</strain>
    </source>
</reference>
<dbReference type="SUPFAM" id="SSF56112">
    <property type="entry name" value="Protein kinase-like (PK-like)"/>
    <property type="match status" value="1"/>
</dbReference>
<evidence type="ECO:0000313" key="2">
    <source>
        <dbReference type="Proteomes" id="UP001501791"/>
    </source>
</evidence>
<sequence length="436" mass="49424">MTDATQRQTMIADTLVEAFEDLMQADPEAFRTKFRKMAADPFAFYRGSACLFYADMKDFTDPWADDRTSRVWIHGDLHAENFGTYMGSNGLLTFDVNDFDEAYLGHFSWDLRRFVTSLAVLCWRKAFPESAIRELARTYLDSYLTQVDHYAKGQDDFALHLDNTEGPILGRLQTARSKRRSELLDSITLVDDYERQFRHDGQTRQLGDVERAEVQRAFTDYLTTIPESTKSVREEFFTIKDVVGRKGFGIGSAGLPAYTILIEGFDQAQENDILLSMKQGSVAAPSRVLTDQTLRGYFDHDGHRTVLSQRALQADTDRFLGHTIVNGIGFVVSELSPYTVDLSWENLTEPDEIDGVLADLGRATAKIHCASDQDSDQSLVPFQTEDAIIAVIGDRREEFISEITDFAIDYSDRVRRDRALFIEAFRENKIPGVPST</sequence>
<dbReference type="PANTHER" id="PTHR39441:SF1">
    <property type="entry name" value="DUF2252 DOMAIN-CONTAINING PROTEIN"/>
    <property type="match status" value="1"/>
</dbReference>
<evidence type="ECO:0000313" key="1">
    <source>
        <dbReference type="EMBL" id="GAA1549744.1"/>
    </source>
</evidence>
<gene>
    <name evidence="1" type="ORF">GCM10009691_25380</name>
</gene>
<protein>
    <submittedName>
        <fullName evidence="1">DUF2252 domain-containing protein</fullName>
    </submittedName>
</protein>
<proteinExistence type="predicted"/>
<name>A0ABP4MT22_9MICO</name>
<keyword evidence="2" id="KW-1185">Reference proteome</keyword>
<dbReference type="PANTHER" id="PTHR39441">
    <property type="entry name" value="DUF2252 DOMAIN-CONTAINING PROTEIN"/>
    <property type="match status" value="1"/>
</dbReference>
<organism evidence="1 2">
    <name type="scientific">Brevibacterium picturae</name>
    <dbReference type="NCBI Taxonomy" id="260553"/>
    <lineage>
        <taxon>Bacteria</taxon>
        <taxon>Bacillati</taxon>
        <taxon>Actinomycetota</taxon>
        <taxon>Actinomycetes</taxon>
        <taxon>Micrococcales</taxon>
        <taxon>Brevibacteriaceae</taxon>
        <taxon>Brevibacterium</taxon>
    </lineage>
</organism>